<dbReference type="InterPro" id="IPR016181">
    <property type="entry name" value="Acyl_CoA_acyltransferase"/>
</dbReference>
<dbReference type="GO" id="GO:0016747">
    <property type="term" value="F:acyltransferase activity, transferring groups other than amino-acyl groups"/>
    <property type="evidence" value="ECO:0007669"/>
    <property type="project" value="InterPro"/>
</dbReference>
<dbReference type="OrthoDB" id="2395066at2"/>
<dbReference type="PATRIC" id="fig|1229783.3.peg.2053"/>
<reference evidence="2 3" key="1">
    <citation type="journal article" date="2013" name="Genome Announc.">
        <title>Genome Sequence of Staphylococcus massiliensis Strain S46, Isolated from the Surface of Healthy Human Skin.</title>
        <authorList>
            <person name="Srivastav R."/>
            <person name="Singh A."/>
            <person name="Jangir P.K."/>
            <person name="Kumari C."/>
            <person name="Muduli S."/>
            <person name="Sharma R."/>
        </authorList>
    </citation>
    <scope>NUCLEOTIDE SEQUENCE [LARGE SCALE GENOMIC DNA]</scope>
    <source>
        <strain evidence="2 3">S46</strain>
    </source>
</reference>
<feature type="domain" description="N-acetyltransferase" evidence="1">
    <location>
        <begin position="21"/>
        <end position="169"/>
    </location>
</feature>
<keyword evidence="3" id="KW-1185">Reference proteome</keyword>
<name>K9AFD7_9STAP</name>
<sequence length="169" mass="19889">MIETKHLNLIQPSVKYNEDLFNIHSNPVATKYTPQNIHSQSDETKEMIGLWQEHWSKHGYGYFMIIEKEEDKCIGACGIGHKEVEGETFLNVFFRLHPDYTGKGYSKEALSAVLKWEQEKLQLNRRLLVRTDVENIAAIKLAEWLELEYKPEWDNKEVEGDRFFLSKKQ</sequence>
<evidence type="ECO:0000313" key="2">
    <source>
        <dbReference type="EMBL" id="EKU45983.1"/>
    </source>
</evidence>
<dbReference type="Gene3D" id="3.40.630.30">
    <property type="match status" value="1"/>
</dbReference>
<evidence type="ECO:0000259" key="1">
    <source>
        <dbReference type="PROSITE" id="PS51186"/>
    </source>
</evidence>
<accession>K9AFD7</accession>
<protein>
    <submittedName>
        <fullName evidence="2">Acetyltransferase</fullName>
    </submittedName>
</protein>
<proteinExistence type="predicted"/>
<dbReference type="PROSITE" id="PS51186">
    <property type="entry name" value="GNAT"/>
    <property type="match status" value="1"/>
</dbReference>
<dbReference type="EMBL" id="AMSQ01000022">
    <property type="protein sequence ID" value="EKU45983.1"/>
    <property type="molecule type" value="Genomic_DNA"/>
</dbReference>
<dbReference type="InterPro" id="IPR000182">
    <property type="entry name" value="GNAT_dom"/>
</dbReference>
<dbReference type="Proteomes" id="UP000009885">
    <property type="component" value="Unassembled WGS sequence"/>
</dbReference>
<dbReference type="SUPFAM" id="SSF55729">
    <property type="entry name" value="Acyl-CoA N-acyltransferases (Nat)"/>
    <property type="match status" value="1"/>
</dbReference>
<dbReference type="STRING" id="1229783.C273_10302"/>
<dbReference type="eggNOG" id="COG1670">
    <property type="taxonomic scope" value="Bacteria"/>
</dbReference>
<gene>
    <name evidence="2" type="ORF">C273_10302</name>
</gene>
<comment type="caution">
    <text evidence="2">The sequence shown here is derived from an EMBL/GenBank/DDBJ whole genome shotgun (WGS) entry which is preliminary data.</text>
</comment>
<dbReference type="RefSeq" id="WP_009384704.1">
    <property type="nucleotide sequence ID" value="NZ_AMSQ01000022.1"/>
</dbReference>
<dbReference type="PANTHER" id="PTHR43792">
    <property type="entry name" value="GNAT FAMILY, PUTATIVE (AFU_ORTHOLOGUE AFUA_3G00765)-RELATED-RELATED"/>
    <property type="match status" value="1"/>
</dbReference>
<dbReference type="InterPro" id="IPR051531">
    <property type="entry name" value="N-acetyltransferase"/>
</dbReference>
<dbReference type="AlphaFoldDB" id="K9AFD7"/>
<dbReference type="PANTHER" id="PTHR43792:SF13">
    <property type="entry name" value="ACETYLTRANSFERASE"/>
    <property type="match status" value="1"/>
</dbReference>
<evidence type="ECO:0000313" key="3">
    <source>
        <dbReference type="Proteomes" id="UP000009885"/>
    </source>
</evidence>
<keyword evidence="2" id="KW-0808">Transferase</keyword>
<dbReference type="CDD" id="cd04301">
    <property type="entry name" value="NAT_SF"/>
    <property type="match status" value="1"/>
</dbReference>
<organism evidence="2 3">
    <name type="scientific">Staphylococcus massiliensis S46</name>
    <dbReference type="NCBI Taxonomy" id="1229783"/>
    <lineage>
        <taxon>Bacteria</taxon>
        <taxon>Bacillati</taxon>
        <taxon>Bacillota</taxon>
        <taxon>Bacilli</taxon>
        <taxon>Bacillales</taxon>
        <taxon>Staphylococcaceae</taxon>
        <taxon>Staphylococcus</taxon>
    </lineage>
</organism>
<dbReference type="Pfam" id="PF13302">
    <property type="entry name" value="Acetyltransf_3"/>
    <property type="match status" value="1"/>
</dbReference>